<sequence length="189" mass="20554">MSTDQSLFIPVLLGTARQGRMSEPVARFILGEVAKRPGITTELIDVRGLALSTLDAGEAIKHPHFSAAMARADALIIVTPEYNHGYPGLLKHALDSNYKEYTRKAVGLCGVSVGGFGGVRVIESLLPVLKALGLVTIVTDLNFGEVKTLFDPSGNLLDQAYVRRCDRFLTELVWMAATLRHGREQIPLP</sequence>
<accession>A0A098TFV9</accession>
<dbReference type="SUPFAM" id="SSF52218">
    <property type="entry name" value="Flavoproteins"/>
    <property type="match status" value="1"/>
</dbReference>
<dbReference type="GO" id="GO:0010181">
    <property type="term" value="F:FMN binding"/>
    <property type="evidence" value="ECO:0007669"/>
    <property type="project" value="TreeGrafter"/>
</dbReference>
<dbReference type="InterPro" id="IPR029039">
    <property type="entry name" value="Flavoprotein-like_sf"/>
</dbReference>
<protein>
    <submittedName>
        <fullName evidence="2">NADPH-dependent FMN reductase</fullName>
    </submittedName>
</protein>
<dbReference type="InterPro" id="IPR050712">
    <property type="entry name" value="NAD(P)H-dep_reductase"/>
</dbReference>
<keyword evidence="3" id="KW-1185">Reference proteome</keyword>
<dbReference type="EMBL" id="JJML01000076">
    <property type="protein sequence ID" value="KGF71435.1"/>
    <property type="molecule type" value="Genomic_DNA"/>
</dbReference>
<evidence type="ECO:0000313" key="2">
    <source>
        <dbReference type="EMBL" id="KGF71435.1"/>
    </source>
</evidence>
<feature type="domain" description="NADPH-dependent FMN reductase-like" evidence="1">
    <location>
        <begin position="11"/>
        <end position="143"/>
    </location>
</feature>
<comment type="caution">
    <text evidence="2">The sequence shown here is derived from an EMBL/GenBank/DDBJ whole genome shotgun (WGS) entry which is preliminary data.</text>
</comment>
<dbReference type="OrthoDB" id="9806724at2"/>
<dbReference type="Proteomes" id="UP000030170">
    <property type="component" value="Unassembled WGS sequence"/>
</dbReference>
<organism evidence="2 3">
    <name type="scientific">Neosynechococcus sphagnicola sy1</name>
    <dbReference type="NCBI Taxonomy" id="1497020"/>
    <lineage>
        <taxon>Bacteria</taxon>
        <taxon>Bacillati</taxon>
        <taxon>Cyanobacteriota</taxon>
        <taxon>Cyanophyceae</taxon>
        <taxon>Neosynechococcales</taxon>
        <taxon>Neosynechococcaceae</taxon>
        <taxon>Neosynechococcus</taxon>
    </lineage>
</organism>
<reference evidence="2 3" key="1">
    <citation type="journal article" date="2014" name="Mol. Ecol.">
        <title>Evolution of Synechococcus.</title>
        <authorList>
            <person name="Dvorak P."/>
            <person name="Casamatta D."/>
            <person name="Hasler P."/>
            <person name="Poulickova A."/>
            <person name="Ondrej V."/>
            <person name="Sanges R."/>
        </authorList>
    </citation>
    <scope>NUCLEOTIDE SEQUENCE [LARGE SCALE GENOMIC DNA]</scope>
    <source>
        <strain evidence="2 3">CAUP A 1101</strain>
    </source>
</reference>
<name>A0A098TFV9_9CYAN</name>
<dbReference type="PANTHER" id="PTHR30543:SF21">
    <property type="entry name" value="NAD(P)H-DEPENDENT FMN REDUCTASE LOT6"/>
    <property type="match status" value="1"/>
</dbReference>
<dbReference type="RefSeq" id="WP_036536794.1">
    <property type="nucleotide sequence ID" value="NZ_JJML01000076.1"/>
</dbReference>
<dbReference type="Pfam" id="PF03358">
    <property type="entry name" value="FMN_red"/>
    <property type="match status" value="1"/>
</dbReference>
<dbReference type="InterPro" id="IPR005025">
    <property type="entry name" value="FMN_Rdtase-like_dom"/>
</dbReference>
<gene>
    <name evidence="2" type="ORF">DO97_19635</name>
</gene>
<dbReference type="Gene3D" id="3.40.50.360">
    <property type="match status" value="1"/>
</dbReference>
<dbReference type="GO" id="GO:0016491">
    <property type="term" value="F:oxidoreductase activity"/>
    <property type="evidence" value="ECO:0007669"/>
    <property type="project" value="InterPro"/>
</dbReference>
<dbReference type="STRING" id="1497020.DO97_19635"/>
<evidence type="ECO:0000259" key="1">
    <source>
        <dbReference type="Pfam" id="PF03358"/>
    </source>
</evidence>
<evidence type="ECO:0000313" key="3">
    <source>
        <dbReference type="Proteomes" id="UP000030170"/>
    </source>
</evidence>
<dbReference type="GO" id="GO:0005829">
    <property type="term" value="C:cytosol"/>
    <property type="evidence" value="ECO:0007669"/>
    <property type="project" value="TreeGrafter"/>
</dbReference>
<proteinExistence type="predicted"/>
<dbReference type="AlphaFoldDB" id="A0A098TFV9"/>
<dbReference type="PANTHER" id="PTHR30543">
    <property type="entry name" value="CHROMATE REDUCTASE"/>
    <property type="match status" value="1"/>
</dbReference>